<comment type="pathway">
    <text evidence="2 10">Protein modification; protein glycosylation.</text>
</comment>
<comment type="caution">
    <text evidence="10">Lacks conserved residue(s) required for the propagation of feature annotation.</text>
</comment>
<dbReference type="PhylomeDB" id="A0A0G4ENQ5"/>
<feature type="compositionally biased region" description="Basic and acidic residues" evidence="11">
    <location>
        <begin position="698"/>
        <end position="720"/>
    </location>
</feature>
<dbReference type="PANTHER" id="PTHR12413">
    <property type="entry name" value="DOLICHYL GLYCOSYLTRANSFERASE"/>
    <property type="match status" value="1"/>
</dbReference>
<feature type="region of interest" description="Disordered" evidence="11">
    <location>
        <begin position="140"/>
        <end position="168"/>
    </location>
</feature>
<accession>A0A0G4ENQ5</accession>
<feature type="transmembrane region" description="Helical" evidence="10">
    <location>
        <begin position="297"/>
        <end position="317"/>
    </location>
</feature>
<keyword evidence="5 10" id="KW-0808">Transferase</keyword>
<sequence length="720" mass="79555">MLAELWRLFYPRSPSWALGLWIFVFATLIKLMLVPCYHSTDFEVHRNWMAITYSLPLRQWYTEATSPWTLDYPPAFAYFEWILAGAAQFIDAKMLEVSNLDYASDGTVWFQRLSVMATDALLLWGVISLVDVLTGRAEDEHGTGSGGSSACVAPADGDQSSDTRSTIDGIDDKKLRRDRNYAVIGGLISCVLNPGLLIVDHVHFQYNGMMLGVLLLSMAQIMRGRVLVGSALFALLLIMKHIFLYIAPVYFVFLLRTYCLMQLSPRDIMACSCGRDDSMRVARSRKDTDRRAFMVRFWSLGAVVLAVVAAALLPILLTGQLGALIGRLFPFGRGLTHAYWAPNLWALYNATDRGMYQVLSVAGRLLGRGLVSKGAGGAIAGLAEVYEMAVLPNVPPKATFALTLMLYLPLLCRLWSTGNPRYLPLYVALGSWVSFLAGWHVHEKAILMTTIPLGSCVWAYGLGSVPPCSSEHHFELSFWLTSLPPLLVVTNLFANFSLMPLLPHPTETPIKWCLLALLTLVEVTFARVVLYGDAPSPLERFQLYLGSIKRKGGAAEEREGEGEGESEEQQTKRRQQQQEQEPAGAGEACYHLTPLPSPLMVTVIEMIPPLPPHKAALPPLPPWPSSPPPSMRGVEMVRKESGGHQLVFGARLAFLPLLLMSVFCAVSLLCLFSCWMSVVTALVAYQQLTLSRGGGEGEGDRDAQELRGRAQRDGRKGRTK</sequence>
<dbReference type="PANTHER" id="PTHR12413:SF2">
    <property type="entry name" value="DOLICHYL PYROPHOSPHATE GLC1MAN9GLCNAC2 ALPHA-1,3-GLUCOSYLTRANSFERASE-RELATED"/>
    <property type="match status" value="1"/>
</dbReference>
<organism evidence="12 13">
    <name type="scientific">Vitrella brassicaformis (strain CCMP3155)</name>
    <dbReference type="NCBI Taxonomy" id="1169540"/>
    <lineage>
        <taxon>Eukaryota</taxon>
        <taxon>Sar</taxon>
        <taxon>Alveolata</taxon>
        <taxon>Colpodellida</taxon>
        <taxon>Vitrellaceae</taxon>
        <taxon>Vitrella</taxon>
    </lineage>
</organism>
<comment type="similarity">
    <text evidence="3 10">Belongs to the ALG6/ALG8 glucosyltransferase family.</text>
</comment>
<dbReference type="Proteomes" id="UP000041254">
    <property type="component" value="Unassembled WGS sequence"/>
</dbReference>
<dbReference type="InterPro" id="IPR004856">
    <property type="entry name" value="Glyco_trans_ALG6/ALG8"/>
</dbReference>
<dbReference type="InParanoid" id="A0A0G4ENQ5"/>
<feature type="transmembrane region" description="Helical" evidence="10">
    <location>
        <begin position="233"/>
        <end position="255"/>
    </location>
</feature>
<feature type="region of interest" description="Disordered" evidence="11">
    <location>
        <begin position="554"/>
        <end position="585"/>
    </location>
</feature>
<gene>
    <name evidence="12" type="ORF">Vbra_2764</name>
</gene>
<keyword evidence="9 10" id="KW-0472">Membrane</keyword>
<dbReference type="GO" id="GO:0042283">
    <property type="term" value="F:dolichyl pyrophosphate Glc1Man9GlcNAc2 alpha-1,3-glucosyltransferase activity"/>
    <property type="evidence" value="ECO:0007669"/>
    <property type="project" value="TreeGrafter"/>
</dbReference>
<comment type="subcellular location">
    <subcellularLocation>
        <location evidence="1 10">Endoplasmic reticulum membrane</location>
        <topology evidence="1 10">Multi-pass membrane protein</topology>
    </subcellularLocation>
</comment>
<evidence type="ECO:0000313" key="13">
    <source>
        <dbReference type="Proteomes" id="UP000041254"/>
    </source>
</evidence>
<keyword evidence="8 10" id="KW-1133">Transmembrane helix</keyword>
<dbReference type="EC" id="2.4.1.-" evidence="10"/>
<feature type="transmembrane region" description="Helical" evidence="10">
    <location>
        <begin position="422"/>
        <end position="439"/>
    </location>
</feature>
<feature type="transmembrane region" description="Helical" evidence="10">
    <location>
        <begin position="657"/>
        <end position="685"/>
    </location>
</feature>
<dbReference type="AlphaFoldDB" id="A0A0G4ENQ5"/>
<dbReference type="OMA" id="PRDIMAC"/>
<evidence type="ECO:0000256" key="7">
    <source>
        <dbReference type="ARBA" id="ARBA00022824"/>
    </source>
</evidence>
<feature type="region of interest" description="Disordered" evidence="11">
    <location>
        <begin position="692"/>
        <end position="720"/>
    </location>
</feature>
<dbReference type="VEuPathDB" id="CryptoDB:Vbra_2764"/>
<evidence type="ECO:0000256" key="9">
    <source>
        <dbReference type="ARBA" id="ARBA00023136"/>
    </source>
</evidence>
<evidence type="ECO:0000256" key="10">
    <source>
        <dbReference type="RuleBase" id="RU363110"/>
    </source>
</evidence>
<protein>
    <recommendedName>
        <fullName evidence="10">Alpha-1,3-glucosyltransferase</fullName>
        <ecNumber evidence="10">2.4.1.-</ecNumber>
    </recommendedName>
</protein>
<feature type="transmembrane region" description="Helical" evidence="10">
    <location>
        <begin position="181"/>
        <end position="198"/>
    </location>
</feature>
<evidence type="ECO:0000256" key="11">
    <source>
        <dbReference type="SAM" id="MobiDB-lite"/>
    </source>
</evidence>
<dbReference type="Pfam" id="PF03155">
    <property type="entry name" value="Alg6_Alg8"/>
    <property type="match status" value="2"/>
</dbReference>
<keyword evidence="7 10" id="KW-0256">Endoplasmic reticulum</keyword>
<evidence type="ECO:0000256" key="8">
    <source>
        <dbReference type="ARBA" id="ARBA00022989"/>
    </source>
</evidence>
<reference evidence="12 13" key="1">
    <citation type="submission" date="2014-11" db="EMBL/GenBank/DDBJ databases">
        <authorList>
            <person name="Zhu J."/>
            <person name="Qi W."/>
            <person name="Song R."/>
        </authorList>
    </citation>
    <scope>NUCLEOTIDE SEQUENCE [LARGE SCALE GENOMIC DNA]</scope>
</reference>
<evidence type="ECO:0000256" key="1">
    <source>
        <dbReference type="ARBA" id="ARBA00004477"/>
    </source>
</evidence>
<evidence type="ECO:0000256" key="6">
    <source>
        <dbReference type="ARBA" id="ARBA00022692"/>
    </source>
</evidence>
<dbReference type="STRING" id="1169540.A0A0G4ENQ5"/>
<evidence type="ECO:0000313" key="12">
    <source>
        <dbReference type="EMBL" id="CEL98659.1"/>
    </source>
</evidence>
<feature type="transmembrane region" description="Helical" evidence="10">
    <location>
        <begin position="16"/>
        <end position="37"/>
    </location>
</feature>
<dbReference type="EMBL" id="CDMY01000275">
    <property type="protein sequence ID" value="CEL98659.1"/>
    <property type="molecule type" value="Genomic_DNA"/>
</dbReference>
<keyword evidence="4 10" id="KW-0328">Glycosyltransferase</keyword>
<evidence type="ECO:0000256" key="3">
    <source>
        <dbReference type="ARBA" id="ARBA00008715"/>
    </source>
</evidence>
<dbReference type="GO" id="GO:0006487">
    <property type="term" value="P:protein N-linked glycosylation"/>
    <property type="evidence" value="ECO:0007669"/>
    <property type="project" value="TreeGrafter"/>
</dbReference>
<dbReference type="OrthoDB" id="1689333at2759"/>
<dbReference type="UniPathway" id="UPA00378"/>
<proteinExistence type="inferred from homology"/>
<evidence type="ECO:0000256" key="2">
    <source>
        <dbReference type="ARBA" id="ARBA00004922"/>
    </source>
</evidence>
<feature type="transmembrane region" description="Helical" evidence="10">
    <location>
        <begin position="398"/>
        <end position="416"/>
    </location>
</feature>
<keyword evidence="6 10" id="KW-0812">Transmembrane</keyword>
<keyword evidence="13" id="KW-1185">Reference proteome</keyword>
<evidence type="ECO:0000256" key="5">
    <source>
        <dbReference type="ARBA" id="ARBA00022679"/>
    </source>
</evidence>
<evidence type="ECO:0000256" key="4">
    <source>
        <dbReference type="ARBA" id="ARBA00022676"/>
    </source>
</evidence>
<dbReference type="GO" id="GO:0005789">
    <property type="term" value="C:endoplasmic reticulum membrane"/>
    <property type="evidence" value="ECO:0007669"/>
    <property type="project" value="UniProtKB-SubCell"/>
</dbReference>
<feature type="compositionally biased region" description="Acidic residues" evidence="11">
    <location>
        <begin position="558"/>
        <end position="568"/>
    </location>
</feature>
<name>A0A0G4ENQ5_VITBC</name>